<keyword evidence="2" id="KW-0812">Transmembrane</keyword>
<dbReference type="GO" id="GO:0016020">
    <property type="term" value="C:membrane"/>
    <property type="evidence" value="ECO:0007669"/>
    <property type="project" value="UniProtKB-SubCell"/>
</dbReference>
<keyword evidence="7" id="KW-1185">Reference proteome</keyword>
<dbReference type="EMBL" id="BSPD01000073">
    <property type="protein sequence ID" value="GLS27319.1"/>
    <property type="molecule type" value="Genomic_DNA"/>
</dbReference>
<evidence type="ECO:0000313" key="6">
    <source>
        <dbReference type="EMBL" id="GLS27319.1"/>
    </source>
</evidence>
<evidence type="ECO:0000256" key="1">
    <source>
        <dbReference type="ARBA" id="ARBA00004167"/>
    </source>
</evidence>
<accession>A0AA37WMK1</accession>
<name>A0AA37WMK1_9GAMM</name>
<reference evidence="6 7" key="1">
    <citation type="journal article" date="2014" name="Int. J. Syst. Evol. Microbiol.">
        <title>Complete genome sequence of Corynebacterium casei LMG S-19264T (=DSM 44701T), isolated from a smear-ripened cheese.</title>
        <authorList>
            <consortium name="US DOE Joint Genome Institute (JGI-PGF)"/>
            <person name="Walter F."/>
            <person name="Albersmeier A."/>
            <person name="Kalinowski J."/>
            <person name="Ruckert C."/>
        </authorList>
    </citation>
    <scope>NUCLEOTIDE SEQUENCE [LARGE SCALE GENOMIC DNA]</scope>
    <source>
        <strain evidence="6 7">NBRC 110095</strain>
    </source>
</reference>
<keyword evidence="5" id="KW-0732">Signal</keyword>
<dbReference type="AlphaFoldDB" id="A0AA37WMK1"/>
<keyword evidence="4" id="KW-0472">Membrane</keyword>
<dbReference type="NCBIfam" id="TIGR01352">
    <property type="entry name" value="tonB_Cterm"/>
    <property type="match status" value="1"/>
</dbReference>
<evidence type="ECO:0000256" key="4">
    <source>
        <dbReference type="ARBA" id="ARBA00023136"/>
    </source>
</evidence>
<organism evidence="6 7">
    <name type="scientific">Marinibactrum halimedae</name>
    <dbReference type="NCBI Taxonomy" id="1444977"/>
    <lineage>
        <taxon>Bacteria</taxon>
        <taxon>Pseudomonadati</taxon>
        <taxon>Pseudomonadota</taxon>
        <taxon>Gammaproteobacteria</taxon>
        <taxon>Cellvibrionales</taxon>
        <taxon>Cellvibrionaceae</taxon>
        <taxon>Marinibactrum</taxon>
    </lineage>
</organism>
<dbReference type="Proteomes" id="UP001156870">
    <property type="component" value="Unassembled WGS sequence"/>
</dbReference>
<comment type="caution">
    <text evidence="6">The sequence shown here is derived from an EMBL/GenBank/DDBJ whole genome shotgun (WGS) entry which is preliminary data.</text>
</comment>
<protein>
    <recommendedName>
        <fullName evidence="8">TonB C-terminal domain-containing protein</fullName>
    </recommendedName>
</protein>
<feature type="chain" id="PRO_5041459846" description="TonB C-terminal domain-containing protein" evidence="5">
    <location>
        <begin position="28"/>
        <end position="349"/>
    </location>
</feature>
<sequence length="349" mass="39527">MLTLSRICSRTISFLFAVFLFSSQLEAAPTTFGVATYAPYGHPEYIAAIMVEDSSTITSIEELIKSTVSIEMRVTAERINKKRFFRELTQQISINVDYSKLQYNHSLLSAFETSIQGSLFKHDHLRLTRRENQTNIYVNNILLANVPSSRLLELTVEGWIGAVPPSREFKAEILSGFINYDLVRQLKDNQFTLERVYEIAQWQPEIALDDISLAGIVMEDTIAHSGVLTTSLGIASDHNRSNQQSRVSHADPTEILKKEYFRTAEVNINQYKRIPRFGLRNNAEVAMALEVHRTGTIISAIIENPSQYPAVNQQALEAVRKASPLPPIPDDIDGDKLRWNLTLKYPQQI</sequence>
<comment type="subcellular location">
    <subcellularLocation>
        <location evidence="1">Membrane</location>
        <topology evidence="1">Single-pass membrane protein</topology>
    </subcellularLocation>
</comment>
<evidence type="ECO:0000256" key="3">
    <source>
        <dbReference type="ARBA" id="ARBA00022989"/>
    </source>
</evidence>
<evidence type="ECO:0000313" key="7">
    <source>
        <dbReference type="Proteomes" id="UP001156870"/>
    </source>
</evidence>
<evidence type="ECO:0000256" key="5">
    <source>
        <dbReference type="SAM" id="SignalP"/>
    </source>
</evidence>
<keyword evidence="3" id="KW-1133">Transmembrane helix</keyword>
<feature type="signal peptide" evidence="5">
    <location>
        <begin position="1"/>
        <end position="27"/>
    </location>
</feature>
<dbReference type="Gene3D" id="3.30.1150.10">
    <property type="match status" value="1"/>
</dbReference>
<evidence type="ECO:0000256" key="2">
    <source>
        <dbReference type="ARBA" id="ARBA00022692"/>
    </source>
</evidence>
<dbReference type="Pfam" id="PF13103">
    <property type="entry name" value="TonB_2"/>
    <property type="match status" value="1"/>
</dbReference>
<dbReference type="InterPro" id="IPR006260">
    <property type="entry name" value="TonB/TolA_C"/>
</dbReference>
<proteinExistence type="predicted"/>
<gene>
    <name evidence="6" type="ORF">GCM10007877_30380</name>
</gene>
<dbReference type="RefSeq" id="WP_232593838.1">
    <property type="nucleotide sequence ID" value="NZ_BSPD01000073.1"/>
</dbReference>
<evidence type="ECO:0008006" key="8">
    <source>
        <dbReference type="Google" id="ProtNLM"/>
    </source>
</evidence>
<dbReference type="SUPFAM" id="SSF74653">
    <property type="entry name" value="TolA/TonB C-terminal domain"/>
    <property type="match status" value="1"/>
</dbReference>